<organism evidence="2 3">
    <name type="scientific">Sediminibacterium roseum</name>
    <dbReference type="NCBI Taxonomy" id="1978412"/>
    <lineage>
        <taxon>Bacteria</taxon>
        <taxon>Pseudomonadati</taxon>
        <taxon>Bacteroidota</taxon>
        <taxon>Chitinophagia</taxon>
        <taxon>Chitinophagales</taxon>
        <taxon>Chitinophagaceae</taxon>
        <taxon>Sediminibacterium</taxon>
    </lineage>
</organism>
<name>A0ABW9ZVA2_9BACT</name>
<dbReference type="NCBIfam" id="TIGR02145">
    <property type="entry name" value="Fib_succ_major"/>
    <property type="match status" value="1"/>
</dbReference>
<dbReference type="Proteomes" id="UP000753802">
    <property type="component" value="Unassembled WGS sequence"/>
</dbReference>
<sequence>MNLKFILPLSLVTLAFAGYHRSEIDNKPAPGFEIKFEEVTIGNARWAASNWTWTRFANGDDIPEARNGAEWKAAYTAKKPVWCHYKFDKANDSLYGKLYNWYAVSDARGFAPKGWRVPSEADFTRMAQSQGALNKKLKSKSGWGDPFDWSGDSYDGDNSSGFNAFPGGSVEYGAAVFSQQYFEGHWWIADPAPDSKGNLIFVITAKGANPLIKQADPASGQSVRLVRNVQVR</sequence>
<comment type="caution">
    <text evidence="2">The sequence shown here is derived from an EMBL/GenBank/DDBJ whole genome shotgun (WGS) entry which is preliminary data.</text>
</comment>
<accession>A0ABW9ZVA2</accession>
<reference evidence="2 3" key="1">
    <citation type="submission" date="2020-01" db="EMBL/GenBank/DDBJ databases">
        <title>Genome analysis.</title>
        <authorList>
            <person name="Wu S."/>
            <person name="Wang G."/>
        </authorList>
    </citation>
    <scope>NUCLEOTIDE SEQUENCE [LARGE SCALE GENOMIC DNA]</scope>
    <source>
        <strain evidence="2 3">SYL130</strain>
    </source>
</reference>
<proteinExistence type="predicted"/>
<evidence type="ECO:0000313" key="2">
    <source>
        <dbReference type="EMBL" id="NCI50302.1"/>
    </source>
</evidence>
<feature type="domain" description="Fibrobacter succinogenes major paralogous" evidence="1">
    <location>
        <begin position="39"/>
        <end position="227"/>
    </location>
</feature>
<evidence type="ECO:0000259" key="1">
    <source>
        <dbReference type="Pfam" id="PF09603"/>
    </source>
</evidence>
<dbReference type="EMBL" id="JAACJS010000012">
    <property type="protein sequence ID" value="NCI50302.1"/>
    <property type="molecule type" value="Genomic_DNA"/>
</dbReference>
<dbReference type="Pfam" id="PF09603">
    <property type="entry name" value="Fib_succ_major"/>
    <property type="match status" value="1"/>
</dbReference>
<gene>
    <name evidence="2" type="ORF">GWC95_10245</name>
</gene>
<protein>
    <recommendedName>
        <fullName evidence="1">Fibrobacter succinogenes major paralogous domain-containing protein</fullName>
    </recommendedName>
</protein>
<evidence type="ECO:0000313" key="3">
    <source>
        <dbReference type="Proteomes" id="UP000753802"/>
    </source>
</evidence>
<keyword evidence="3" id="KW-1185">Reference proteome</keyword>
<dbReference type="InterPro" id="IPR011871">
    <property type="entry name" value="Fib_succ_major"/>
</dbReference>